<organism evidence="2 3">
    <name type="scientific">Kipferlia bialata</name>
    <dbReference type="NCBI Taxonomy" id="797122"/>
    <lineage>
        <taxon>Eukaryota</taxon>
        <taxon>Metamonada</taxon>
        <taxon>Carpediemonas-like organisms</taxon>
        <taxon>Kipferlia</taxon>
    </lineage>
</organism>
<dbReference type="AlphaFoldDB" id="A0A9K3GE94"/>
<dbReference type="Proteomes" id="UP000265618">
    <property type="component" value="Unassembled WGS sequence"/>
</dbReference>
<dbReference type="EMBL" id="BDIP01000011">
    <property type="protein sequence ID" value="GIQ79467.1"/>
    <property type="molecule type" value="Genomic_DNA"/>
</dbReference>
<evidence type="ECO:0000256" key="1">
    <source>
        <dbReference type="SAM" id="Phobius"/>
    </source>
</evidence>
<evidence type="ECO:0000313" key="2">
    <source>
        <dbReference type="EMBL" id="GIQ79467.1"/>
    </source>
</evidence>
<feature type="transmembrane region" description="Helical" evidence="1">
    <location>
        <begin position="33"/>
        <end position="53"/>
    </location>
</feature>
<name>A0A9K3GE94_9EUKA</name>
<protein>
    <submittedName>
        <fullName evidence="2">Uncharacterized protein</fullName>
    </submittedName>
</protein>
<sequence length="81" mass="8178">MDSSVVTELTGLLSRPATSLKAAELLKAASGDAANASLFLSGDILAILATFLLKLHKDHSKKAVSLALAALVSLANASTTA</sequence>
<gene>
    <name evidence="2" type="ORF">KIPB_000115</name>
</gene>
<keyword evidence="3" id="KW-1185">Reference proteome</keyword>
<comment type="caution">
    <text evidence="2">The sequence shown here is derived from an EMBL/GenBank/DDBJ whole genome shotgun (WGS) entry which is preliminary data.</text>
</comment>
<keyword evidence="1" id="KW-0812">Transmembrane</keyword>
<accession>A0A9K3GE94</accession>
<keyword evidence="1" id="KW-0472">Membrane</keyword>
<feature type="non-terminal residue" evidence="2">
    <location>
        <position position="1"/>
    </location>
</feature>
<keyword evidence="1" id="KW-1133">Transmembrane helix</keyword>
<evidence type="ECO:0000313" key="3">
    <source>
        <dbReference type="Proteomes" id="UP000265618"/>
    </source>
</evidence>
<reference evidence="2 3" key="1">
    <citation type="journal article" date="2018" name="PLoS ONE">
        <title>The draft genome of Kipferlia bialata reveals reductive genome evolution in fornicate parasites.</title>
        <authorList>
            <person name="Tanifuji G."/>
            <person name="Takabayashi S."/>
            <person name="Kume K."/>
            <person name="Takagi M."/>
            <person name="Nakayama T."/>
            <person name="Kamikawa R."/>
            <person name="Inagaki Y."/>
            <person name="Hashimoto T."/>
        </authorList>
    </citation>
    <scope>NUCLEOTIDE SEQUENCE [LARGE SCALE GENOMIC DNA]</scope>
    <source>
        <strain evidence="2">NY0173</strain>
    </source>
</reference>
<proteinExistence type="predicted"/>